<dbReference type="Proteomes" id="UP000054078">
    <property type="component" value="Unassembled WGS sequence"/>
</dbReference>
<dbReference type="GO" id="GO:0016616">
    <property type="term" value="F:oxidoreductase activity, acting on the CH-OH group of donors, NAD or NADP as acceptor"/>
    <property type="evidence" value="ECO:0007669"/>
    <property type="project" value="UniProtKB-ARBA"/>
</dbReference>
<dbReference type="PANTHER" id="PTHR43827:SF3">
    <property type="entry name" value="NADP-DEPENDENT OXIDOREDUCTASE DOMAIN-CONTAINING PROTEIN"/>
    <property type="match status" value="1"/>
</dbReference>
<dbReference type="RefSeq" id="WP_059055944.1">
    <property type="nucleotide sequence ID" value="NZ_LOJF01000012.1"/>
</dbReference>
<gene>
    <name evidence="8" type="ORF">AUL39_10170</name>
</gene>
<dbReference type="PIRSF" id="PIRSF000097">
    <property type="entry name" value="AKR"/>
    <property type="match status" value="1"/>
</dbReference>
<dbReference type="Pfam" id="PF00248">
    <property type="entry name" value="Aldo_ket_red"/>
    <property type="match status" value="1"/>
</dbReference>
<accession>A0A100YU04</accession>
<dbReference type="InterPro" id="IPR023210">
    <property type="entry name" value="NADP_OxRdtase_dom"/>
</dbReference>
<organism evidence="8 9">
    <name type="scientific">Tractidigestivibacter scatoligenes</name>
    <name type="common">Olsenella scatoligenes</name>
    <dbReference type="NCBI Taxonomy" id="1299998"/>
    <lineage>
        <taxon>Bacteria</taxon>
        <taxon>Bacillati</taxon>
        <taxon>Actinomycetota</taxon>
        <taxon>Coriobacteriia</taxon>
        <taxon>Coriobacteriales</taxon>
        <taxon>Atopobiaceae</taxon>
        <taxon>Tractidigestivibacter</taxon>
    </lineage>
</organism>
<evidence type="ECO:0000256" key="1">
    <source>
        <dbReference type="ARBA" id="ARBA00007905"/>
    </source>
</evidence>
<dbReference type="FunFam" id="3.20.20.100:FF:000002">
    <property type="entry name" value="2,5-diketo-D-gluconic acid reductase A"/>
    <property type="match status" value="1"/>
</dbReference>
<keyword evidence="2" id="KW-0521">NADP</keyword>
<evidence type="ECO:0000256" key="4">
    <source>
        <dbReference type="PIRSR" id="PIRSR000097-1"/>
    </source>
</evidence>
<dbReference type="EMBL" id="LOJF01000012">
    <property type="protein sequence ID" value="KUH57670.1"/>
    <property type="molecule type" value="Genomic_DNA"/>
</dbReference>
<dbReference type="Gene3D" id="3.20.20.100">
    <property type="entry name" value="NADP-dependent oxidoreductase domain"/>
    <property type="match status" value="1"/>
</dbReference>
<comment type="caution">
    <text evidence="8">The sequence shown here is derived from an EMBL/GenBank/DDBJ whole genome shotgun (WGS) entry which is preliminary data.</text>
</comment>
<keyword evidence="9" id="KW-1185">Reference proteome</keyword>
<reference evidence="8 9" key="1">
    <citation type="submission" date="2015-12" db="EMBL/GenBank/DDBJ databases">
        <title>Draft Genome Sequence of Olsenella scatoligenes SK9K4T; a Producer of 3-Methylindole- (skatole) and 4-Methylphenol- (p-cresol) Isolated from Pig Feces.</title>
        <authorList>
            <person name="Li X."/>
            <person name="Borg B."/>
            <person name="Canibe N."/>
        </authorList>
    </citation>
    <scope>NUCLEOTIDE SEQUENCE [LARGE SCALE GENOMIC DNA]</scope>
    <source>
        <strain evidence="8 9">SK9K4</strain>
    </source>
</reference>
<feature type="binding site" evidence="5">
    <location>
        <position position="106"/>
    </location>
    <ligand>
        <name>substrate</name>
    </ligand>
</feature>
<evidence type="ECO:0000256" key="2">
    <source>
        <dbReference type="ARBA" id="ARBA00022857"/>
    </source>
</evidence>
<dbReference type="InterPro" id="IPR018170">
    <property type="entry name" value="Aldo/ket_reductase_CS"/>
</dbReference>
<feature type="active site" description="Proton donor" evidence="4">
    <location>
        <position position="48"/>
    </location>
</feature>
<comment type="similarity">
    <text evidence="1">Belongs to the aldo/keto reductase family.</text>
</comment>
<dbReference type="InterPro" id="IPR036812">
    <property type="entry name" value="NAD(P)_OxRdtase_dom_sf"/>
</dbReference>
<feature type="site" description="Lowers pKa of active site Tyr" evidence="6">
    <location>
        <position position="73"/>
    </location>
</feature>
<dbReference type="PRINTS" id="PR00069">
    <property type="entry name" value="ALDKETRDTASE"/>
</dbReference>
<proteinExistence type="inferred from homology"/>
<evidence type="ECO:0000256" key="6">
    <source>
        <dbReference type="PIRSR" id="PIRSR000097-3"/>
    </source>
</evidence>
<name>A0A100YU04_TRASO</name>
<dbReference type="OrthoDB" id="9804790at2"/>
<dbReference type="SUPFAM" id="SSF51430">
    <property type="entry name" value="NAD(P)-linked oxidoreductase"/>
    <property type="match status" value="1"/>
</dbReference>
<evidence type="ECO:0000256" key="3">
    <source>
        <dbReference type="ARBA" id="ARBA00023002"/>
    </source>
</evidence>
<evidence type="ECO:0000259" key="7">
    <source>
        <dbReference type="Pfam" id="PF00248"/>
    </source>
</evidence>
<dbReference type="PROSITE" id="PS00062">
    <property type="entry name" value="ALDOKETO_REDUCTASE_2"/>
    <property type="match status" value="1"/>
</dbReference>
<protein>
    <recommendedName>
        <fullName evidence="7">NADP-dependent oxidoreductase domain-containing protein</fullName>
    </recommendedName>
</protein>
<evidence type="ECO:0000256" key="5">
    <source>
        <dbReference type="PIRSR" id="PIRSR000097-2"/>
    </source>
</evidence>
<sequence length="282" mass="32210">MQYLTMNDGNKIPQLGYGVFQMSSADVEKHLSEAIAAGYTHIDTANAYYNEVAVGKAIKASGAKREDLFVTSKLFPQDYPYQKCKAAIDATLERLDMDYLDLLLFHQPYGEYVDGWRAMEEAVREGKVRSIGLSNFNERKIRQILDVATIRPAVIQVEINPRWNQHSLKAAFADEHFVWEGWYPLGHGDKELLAMPVFKELGEKYGKTAAQIILRWHMQEGNVVFPKTLNPQHMADNADIFDFKLTDDEMAAINWIPQKPYYTVPDEAPAWVWGPNDYSQQA</sequence>
<evidence type="ECO:0000313" key="8">
    <source>
        <dbReference type="EMBL" id="KUH57670.1"/>
    </source>
</evidence>
<feature type="domain" description="NADP-dependent oxidoreductase" evidence="7">
    <location>
        <begin position="21"/>
        <end position="254"/>
    </location>
</feature>
<dbReference type="InterPro" id="IPR020471">
    <property type="entry name" value="AKR"/>
</dbReference>
<keyword evidence="3" id="KW-0560">Oxidoreductase</keyword>
<dbReference type="PANTHER" id="PTHR43827">
    <property type="entry name" value="2,5-DIKETO-D-GLUCONIC ACID REDUCTASE"/>
    <property type="match status" value="1"/>
</dbReference>
<dbReference type="AlphaFoldDB" id="A0A100YU04"/>
<dbReference type="STRING" id="1299998.AUL39_10170"/>
<evidence type="ECO:0000313" key="9">
    <source>
        <dbReference type="Proteomes" id="UP000054078"/>
    </source>
</evidence>